<feature type="transmembrane region" description="Helical" evidence="1">
    <location>
        <begin position="158"/>
        <end position="179"/>
    </location>
</feature>
<proteinExistence type="predicted"/>
<feature type="transmembrane region" description="Helical" evidence="1">
    <location>
        <begin position="75"/>
        <end position="97"/>
    </location>
</feature>
<keyword evidence="3" id="KW-1185">Reference proteome</keyword>
<protein>
    <submittedName>
        <fullName evidence="2">Uncharacterized protein</fullName>
    </submittedName>
</protein>
<evidence type="ECO:0000313" key="2">
    <source>
        <dbReference type="EMBL" id="KDR82725.1"/>
    </source>
</evidence>
<dbReference type="HOGENOM" id="CLU_044614_3_1_1"/>
<evidence type="ECO:0000256" key="1">
    <source>
        <dbReference type="SAM" id="Phobius"/>
    </source>
</evidence>
<keyword evidence="1" id="KW-0812">Transmembrane</keyword>
<evidence type="ECO:0000313" key="3">
    <source>
        <dbReference type="Proteomes" id="UP000027222"/>
    </source>
</evidence>
<dbReference type="Proteomes" id="UP000027222">
    <property type="component" value="Unassembled WGS sequence"/>
</dbReference>
<sequence>MTMYSLSTIHISFSLRQSLVAFFDQSATNGGLTTFNDPGSFLLIAQTSLELVNCLIGDSIVLWRAWVLWGGGRAVLVLPSILIMTGAITGSFLVHAYATSGISRTLYNNNVTLWVEVFGAVTFSANFYAICIIGYKAWQHERAMKQIFTHGRMLHRVVLVIIESGMIYCIVLLVTVGLISAGNDFGVIVIIDILAHLTGIYPSLILILISANVSMSDQVMKDNSTLPMVFQAPSRNPRHLSSHAEQYPMESLTVQYTSTGGEEIHNAKLVPSGNSSNPDFA</sequence>
<name>A0A067THL4_GALM3</name>
<dbReference type="OrthoDB" id="2744793at2759"/>
<feature type="transmembrane region" description="Helical" evidence="1">
    <location>
        <begin position="41"/>
        <end position="63"/>
    </location>
</feature>
<keyword evidence="1" id="KW-1133">Transmembrane helix</keyword>
<gene>
    <name evidence="2" type="ORF">GALMADRAFT_238230</name>
</gene>
<feature type="transmembrane region" description="Helical" evidence="1">
    <location>
        <begin position="185"/>
        <end position="211"/>
    </location>
</feature>
<dbReference type="EMBL" id="KL142369">
    <property type="protein sequence ID" value="KDR82725.1"/>
    <property type="molecule type" value="Genomic_DNA"/>
</dbReference>
<dbReference type="AlphaFoldDB" id="A0A067THL4"/>
<organism evidence="2 3">
    <name type="scientific">Galerina marginata (strain CBS 339.88)</name>
    <dbReference type="NCBI Taxonomy" id="685588"/>
    <lineage>
        <taxon>Eukaryota</taxon>
        <taxon>Fungi</taxon>
        <taxon>Dikarya</taxon>
        <taxon>Basidiomycota</taxon>
        <taxon>Agaricomycotina</taxon>
        <taxon>Agaricomycetes</taxon>
        <taxon>Agaricomycetidae</taxon>
        <taxon>Agaricales</taxon>
        <taxon>Agaricineae</taxon>
        <taxon>Strophariaceae</taxon>
        <taxon>Galerina</taxon>
    </lineage>
</organism>
<feature type="transmembrane region" description="Helical" evidence="1">
    <location>
        <begin position="117"/>
        <end position="138"/>
    </location>
</feature>
<keyword evidence="1" id="KW-0472">Membrane</keyword>
<accession>A0A067THL4</accession>
<reference evidence="3" key="1">
    <citation type="journal article" date="2014" name="Proc. Natl. Acad. Sci. U.S.A.">
        <title>Extensive sampling of basidiomycete genomes demonstrates inadequacy of the white-rot/brown-rot paradigm for wood decay fungi.</title>
        <authorList>
            <person name="Riley R."/>
            <person name="Salamov A.A."/>
            <person name="Brown D.W."/>
            <person name="Nagy L.G."/>
            <person name="Floudas D."/>
            <person name="Held B.W."/>
            <person name="Levasseur A."/>
            <person name="Lombard V."/>
            <person name="Morin E."/>
            <person name="Otillar R."/>
            <person name="Lindquist E.A."/>
            <person name="Sun H."/>
            <person name="LaButti K.M."/>
            <person name="Schmutz J."/>
            <person name="Jabbour D."/>
            <person name="Luo H."/>
            <person name="Baker S.E."/>
            <person name="Pisabarro A.G."/>
            <person name="Walton J.D."/>
            <person name="Blanchette R.A."/>
            <person name="Henrissat B."/>
            <person name="Martin F."/>
            <person name="Cullen D."/>
            <person name="Hibbett D.S."/>
            <person name="Grigoriev I.V."/>
        </authorList>
    </citation>
    <scope>NUCLEOTIDE SEQUENCE [LARGE SCALE GENOMIC DNA]</scope>
    <source>
        <strain evidence="3">CBS 339.88</strain>
    </source>
</reference>